<dbReference type="PANTHER" id="PTHR11070">
    <property type="entry name" value="UVRD / RECB / PCRA DNA HELICASE FAMILY MEMBER"/>
    <property type="match status" value="1"/>
</dbReference>
<gene>
    <name evidence="17" type="ORF">COT77_01010</name>
</gene>
<dbReference type="Gene3D" id="3.90.320.10">
    <property type="match status" value="1"/>
</dbReference>
<evidence type="ECO:0000256" key="4">
    <source>
        <dbReference type="ARBA" id="ARBA00022801"/>
    </source>
</evidence>
<keyword evidence="10" id="KW-0413">Isomerase</keyword>
<dbReference type="InterPro" id="IPR014016">
    <property type="entry name" value="UvrD-like_ATP-bd"/>
</dbReference>
<organism evidence="17 18">
    <name type="scientific">Candidatus Berkelbacteria bacterium CG10_big_fil_rev_8_21_14_0_10_41_12</name>
    <dbReference type="NCBI Taxonomy" id="1974513"/>
    <lineage>
        <taxon>Bacteria</taxon>
        <taxon>Candidatus Berkelbacteria</taxon>
    </lineage>
</organism>
<evidence type="ECO:0000259" key="15">
    <source>
        <dbReference type="PROSITE" id="PS51198"/>
    </source>
</evidence>
<dbReference type="PANTHER" id="PTHR11070:SF48">
    <property type="entry name" value="ATP-DEPENDENT HELICASE_NUCLEASE SUBUNIT A"/>
    <property type="match status" value="1"/>
</dbReference>
<accession>A0A2M6WXM7</accession>
<dbReference type="GO" id="GO:0000725">
    <property type="term" value="P:recombinational repair"/>
    <property type="evidence" value="ECO:0007669"/>
    <property type="project" value="TreeGrafter"/>
</dbReference>
<evidence type="ECO:0000256" key="1">
    <source>
        <dbReference type="ARBA" id="ARBA00022722"/>
    </source>
</evidence>
<feature type="non-terminal residue" evidence="17">
    <location>
        <position position="1"/>
    </location>
</feature>
<dbReference type="PROSITE" id="PS51217">
    <property type="entry name" value="UVRD_HELICASE_CTER"/>
    <property type="match status" value="1"/>
</dbReference>
<dbReference type="GO" id="GO:0005829">
    <property type="term" value="C:cytosol"/>
    <property type="evidence" value="ECO:0007669"/>
    <property type="project" value="TreeGrafter"/>
</dbReference>
<comment type="catalytic activity">
    <reaction evidence="11">
        <text>Couples ATP hydrolysis with the unwinding of duplex DNA by translocating in the 3'-5' direction.</text>
        <dbReference type="EC" id="5.6.2.4"/>
    </reaction>
</comment>
<dbReference type="Proteomes" id="UP000228596">
    <property type="component" value="Unassembled WGS sequence"/>
</dbReference>
<evidence type="ECO:0000259" key="16">
    <source>
        <dbReference type="PROSITE" id="PS51217"/>
    </source>
</evidence>
<protein>
    <recommendedName>
        <fullName evidence="12">DNA 3'-5' helicase</fullName>
        <ecNumber evidence="12">5.6.2.4</ecNumber>
    </recommendedName>
</protein>
<feature type="domain" description="UvrD-like helicase C-terminal" evidence="16">
    <location>
        <begin position="80"/>
        <end position="366"/>
    </location>
</feature>
<dbReference type="GO" id="GO:0043138">
    <property type="term" value="F:3'-5' DNA helicase activity"/>
    <property type="evidence" value="ECO:0007669"/>
    <property type="project" value="UniProtKB-EC"/>
</dbReference>
<dbReference type="EC" id="5.6.2.4" evidence="12"/>
<comment type="caution">
    <text evidence="17">The sequence shown here is derived from an EMBL/GenBank/DDBJ whole genome shotgun (WGS) entry which is preliminary data.</text>
</comment>
<dbReference type="InterPro" id="IPR038726">
    <property type="entry name" value="PDDEXK_AddAB-type"/>
</dbReference>
<dbReference type="GO" id="GO:0004527">
    <property type="term" value="F:exonuclease activity"/>
    <property type="evidence" value="ECO:0007669"/>
    <property type="project" value="UniProtKB-KW"/>
</dbReference>
<dbReference type="Gene3D" id="1.10.486.10">
    <property type="entry name" value="PCRA, domain 4"/>
    <property type="match status" value="1"/>
</dbReference>
<evidence type="ECO:0000256" key="6">
    <source>
        <dbReference type="ARBA" id="ARBA00022839"/>
    </source>
</evidence>
<evidence type="ECO:0000256" key="3">
    <source>
        <dbReference type="ARBA" id="ARBA00022763"/>
    </source>
</evidence>
<evidence type="ECO:0000256" key="12">
    <source>
        <dbReference type="ARBA" id="ARBA00034808"/>
    </source>
</evidence>
<keyword evidence="7 14" id="KW-0067">ATP-binding</keyword>
<dbReference type="InterPro" id="IPR011335">
    <property type="entry name" value="Restrct_endonuc-II-like"/>
</dbReference>
<keyword evidence="9" id="KW-0234">DNA repair</keyword>
<evidence type="ECO:0000256" key="8">
    <source>
        <dbReference type="ARBA" id="ARBA00023125"/>
    </source>
</evidence>
<dbReference type="InterPro" id="IPR011604">
    <property type="entry name" value="PDDEXK-like_dom_sf"/>
</dbReference>
<feature type="domain" description="UvrD-like helicase ATP-binding" evidence="15">
    <location>
        <begin position="1"/>
        <end position="79"/>
    </location>
</feature>
<keyword evidence="1" id="KW-0540">Nuclease</keyword>
<evidence type="ECO:0000256" key="9">
    <source>
        <dbReference type="ARBA" id="ARBA00023204"/>
    </source>
</evidence>
<evidence type="ECO:0000256" key="13">
    <source>
        <dbReference type="ARBA" id="ARBA00048988"/>
    </source>
</evidence>
<keyword evidence="3" id="KW-0227">DNA damage</keyword>
<dbReference type="PROSITE" id="PS51198">
    <property type="entry name" value="UVRD_HELICASE_ATP_BIND"/>
    <property type="match status" value="1"/>
</dbReference>
<dbReference type="CDD" id="cd17932">
    <property type="entry name" value="DEXQc_UvrD"/>
    <property type="match status" value="1"/>
</dbReference>
<dbReference type="InterPro" id="IPR014017">
    <property type="entry name" value="DNA_helicase_UvrD-like_C"/>
</dbReference>
<proteinExistence type="predicted"/>
<evidence type="ECO:0000256" key="11">
    <source>
        <dbReference type="ARBA" id="ARBA00034617"/>
    </source>
</evidence>
<dbReference type="EMBL" id="PEZV01000006">
    <property type="protein sequence ID" value="PIT97533.1"/>
    <property type="molecule type" value="Genomic_DNA"/>
</dbReference>
<dbReference type="GO" id="GO:0005524">
    <property type="term" value="F:ATP binding"/>
    <property type="evidence" value="ECO:0007669"/>
    <property type="project" value="UniProtKB-UniRule"/>
</dbReference>
<evidence type="ECO:0000256" key="2">
    <source>
        <dbReference type="ARBA" id="ARBA00022741"/>
    </source>
</evidence>
<dbReference type="GO" id="GO:0003677">
    <property type="term" value="F:DNA binding"/>
    <property type="evidence" value="ECO:0007669"/>
    <property type="project" value="UniProtKB-KW"/>
</dbReference>
<evidence type="ECO:0000256" key="7">
    <source>
        <dbReference type="ARBA" id="ARBA00022840"/>
    </source>
</evidence>
<evidence type="ECO:0000313" key="17">
    <source>
        <dbReference type="EMBL" id="PIT97533.1"/>
    </source>
</evidence>
<reference evidence="18" key="1">
    <citation type="submission" date="2017-09" db="EMBL/GenBank/DDBJ databases">
        <title>Depth-based differentiation of microbial function through sediment-hosted aquifers and enrichment of novel symbionts in the deep terrestrial subsurface.</title>
        <authorList>
            <person name="Probst A.J."/>
            <person name="Ladd B."/>
            <person name="Jarett J.K."/>
            <person name="Geller-Mcgrath D.E."/>
            <person name="Sieber C.M.K."/>
            <person name="Emerson J.B."/>
            <person name="Anantharaman K."/>
            <person name="Thomas B.C."/>
            <person name="Malmstrom R."/>
            <person name="Stieglmeier M."/>
            <person name="Klingl A."/>
            <person name="Woyke T."/>
            <person name="Ryan C.M."/>
            <person name="Banfield J.F."/>
        </authorList>
    </citation>
    <scope>NUCLEOTIDE SEQUENCE [LARGE SCALE GENOMIC DNA]</scope>
</reference>
<dbReference type="Gene3D" id="3.40.50.300">
    <property type="entry name" value="P-loop containing nucleotide triphosphate hydrolases"/>
    <property type="match status" value="2"/>
</dbReference>
<dbReference type="SUPFAM" id="SSF52540">
    <property type="entry name" value="P-loop containing nucleoside triphosphate hydrolases"/>
    <property type="match status" value="1"/>
</dbReference>
<dbReference type="SUPFAM" id="SSF52980">
    <property type="entry name" value="Restriction endonuclease-like"/>
    <property type="match status" value="1"/>
</dbReference>
<evidence type="ECO:0000256" key="5">
    <source>
        <dbReference type="ARBA" id="ARBA00022806"/>
    </source>
</evidence>
<comment type="caution">
    <text evidence="14">Lacks conserved residue(s) required for the propagation of feature annotation.</text>
</comment>
<dbReference type="AlphaFoldDB" id="A0A2M6WXM7"/>
<evidence type="ECO:0000256" key="14">
    <source>
        <dbReference type="PROSITE-ProRule" id="PRU00560"/>
    </source>
</evidence>
<dbReference type="Pfam" id="PF12705">
    <property type="entry name" value="PDDEXK_1"/>
    <property type="match status" value="1"/>
</dbReference>
<evidence type="ECO:0000313" key="18">
    <source>
        <dbReference type="Proteomes" id="UP000228596"/>
    </source>
</evidence>
<keyword evidence="8" id="KW-0238">DNA-binding</keyword>
<dbReference type="GO" id="GO:0033202">
    <property type="term" value="C:DNA helicase complex"/>
    <property type="evidence" value="ECO:0007669"/>
    <property type="project" value="TreeGrafter"/>
</dbReference>
<sequence>KSYQQQFKYILVDEFQDTNIAQNILLNLISASKKNIMVVGDDDQAIYAWRGAAVENIIDFRKKYSEAKIIVLNANYRSSTQILDCAHKLIQNNNPNRLEQIEKIDKKLTAQKSGPMPEYIHCDNSFTEASKIVQTIKKQVGRGRKYSDFAVLFRARAHTHEIITTLQSERIPFKFPDSTGLYDRSEIRLINSFLQILTDSEDSISLFYLATSEIYGIDGSLLIPELSYARRKNISLWEALTQYGYNNLLRNNSKIEKLISDVNKYRNEINKLNAGQVIHKFLTETGYLKNLIKISESDAQAAIAIENISSYFNKIKQFLALNPETKTLEFVKDLKLIRESGENPSIAKIDPDIDAVNLMTAHSSKGLEFPVVFLISLTDDRFPTRRRSNAFEIPENIRSRKKLEDYHIQEERRLFYVGLTRAKDEVYLLSSDFYEGNTRRKKISPFIVESLGSSVSKTVNFKLADDEKLSLFDTSNINAKLEQKFFRRKFPTLNPHQIDDYLTCPKKFEYIHIFEIRIIANPAVSFGTAIHSALSYYFKNTKEGIRISFEDLIKQYEKSWNSEGFETREAEERRKKEGIQILKKSYFDEAKNPTEVIAIEKPFVFDFDGIKIRGRFDMIARSGKQDKIIDFKTSSIENVEKANKRTRDSTQMKLYALAIKKIEGKLPKVNLHFVASNTIGEYEFSKSDLEKVEETVRRVLDGLKHENFKATPGYNECRWCAYKNICPYKIKGA</sequence>
<comment type="catalytic activity">
    <reaction evidence="13">
        <text>ATP + H2O = ADP + phosphate + H(+)</text>
        <dbReference type="Rhea" id="RHEA:13065"/>
        <dbReference type="ChEBI" id="CHEBI:15377"/>
        <dbReference type="ChEBI" id="CHEBI:15378"/>
        <dbReference type="ChEBI" id="CHEBI:30616"/>
        <dbReference type="ChEBI" id="CHEBI:43474"/>
        <dbReference type="ChEBI" id="CHEBI:456216"/>
        <dbReference type="EC" id="5.6.2.4"/>
    </reaction>
</comment>
<dbReference type="InterPro" id="IPR000212">
    <property type="entry name" value="DNA_helicase_UvrD/REP"/>
</dbReference>
<dbReference type="Pfam" id="PF13361">
    <property type="entry name" value="UvrD_C"/>
    <property type="match status" value="1"/>
</dbReference>
<keyword evidence="4 14" id="KW-0378">Hydrolase</keyword>
<dbReference type="Pfam" id="PF00580">
    <property type="entry name" value="UvrD-helicase"/>
    <property type="match status" value="1"/>
</dbReference>
<evidence type="ECO:0000256" key="10">
    <source>
        <dbReference type="ARBA" id="ARBA00023235"/>
    </source>
</evidence>
<name>A0A2M6WXM7_9BACT</name>
<keyword evidence="6" id="KW-0269">Exonuclease</keyword>
<dbReference type="InterPro" id="IPR027417">
    <property type="entry name" value="P-loop_NTPase"/>
</dbReference>
<keyword evidence="5 14" id="KW-0347">Helicase</keyword>
<keyword evidence="2 14" id="KW-0547">Nucleotide-binding</keyword>